<dbReference type="EMBL" id="LHPG02000010">
    <property type="protein sequence ID" value="PRW51097.1"/>
    <property type="molecule type" value="Genomic_DNA"/>
</dbReference>
<feature type="zinc finger region" description="C3H1-type" evidence="1">
    <location>
        <begin position="19"/>
        <end position="48"/>
    </location>
</feature>
<dbReference type="SUPFAM" id="SSF53335">
    <property type="entry name" value="S-adenosyl-L-methionine-dependent methyltransferases"/>
    <property type="match status" value="1"/>
</dbReference>
<feature type="domain" description="C3H1-type" evidence="3">
    <location>
        <begin position="19"/>
        <end position="48"/>
    </location>
</feature>
<dbReference type="PANTHER" id="PTHR36971:SF3">
    <property type="entry name" value="C3H1-TYPE DOMAIN-CONTAINING PROTEIN"/>
    <property type="match status" value="1"/>
</dbReference>
<keyword evidence="1" id="KW-0863">Zinc-finger</keyword>
<dbReference type="Proteomes" id="UP000239899">
    <property type="component" value="Unassembled WGS sequence"/>
</dbReference>
<dbReference type="InterPro" id="IPR000571">
    <property type="entry name" value="Znf_CCCH"/>
</dbReference>
<dbReference type="InterPro" id="IPR029063">
    <property type="entry name" value="SAM-dependent_MTases_sf"/>
</dbReference>
<proteinExistence type="predicted"/>
<gene>
    <name evidence="4" type="ORF">C2E21_5477</name>
</gene>
<evidence type="ECO:0000256" key="1">
    <source>
        <dbReference type="PROSITE-ProRule" id="PRU00723"/>
    </source>
</evidence>
<protein>
    <submittedName>
        <fullName evidence="4">Zinc CCCH-type isoform B</fullName>
    </submittedName>
</protein>
<dbReference type="PANTHER" id="PTHR36971">
    <property type="entry name" value="UNNAMED PRODUCT"/>
    <property type="match status" value="1"/>
</dbReference>
<keyword evidence="1" id="KW-0862">Zinc</keyword>
<comment type="caution">
    <text evidence="4">The sequence shown here is derived from an EMBL/GenBank/DDBJ whole genome shotgun (WGS) entry which is preliminary data.</text>
</comment>
<evidence type="ECO:0000259" key="3">
    <source>
        <dbReference type="PROSITE" id="PS50103"/>
    </source>
</evidence>
<dbReference type="AlphaFoldDB" id="A0A2P6TP40"/>
<sequence>MAGGGCEAGHIQRQPGGLGRAAKQAEAWRRCAGSCPKGDACRFAHVHTGALRQQWVADMRTERQRLSSWHGFAHGGGAAAKRRRAQVLAAWLVQTYGRELLNSGEGVLDVAGGAGGVTFELRHAHSIRCTLVDPRPLKLNKPQLRQLQAAGRGARLCTLTAAQLEQQEGAGAAAAAPAAALLASDPSQASASRGDGEAAHGAGADPVDFLQVQGLFGPELWHSDGWRSRFSRGFSLVLACHPDQATEPALDFALEEGLPFAIVPCCVFPRLFAHRRLVRTGGAEDGRSGSSGSGGSGSSSSGEGGTTRDVGGSGDSSCGTEAVPVLTYPDLVEYIAARGQAQQAVLGFEGANIVVYRGAPAAAAAAAAPDA</sequence>
<accession>A0A2P6TP40</accession>
<evidence type="ECO:0000313" key="4">
    <source>
        <dbReference type="EMBL" id="PRW51097.1"/>
    </source>
</evidence>
<keyword evidence="5" id="KW-1185">Reference proteome</keyword>
<organism evidence="4 5">
    <name type="scientific">Chlorella sorokiniana</name>
    <name type="common">Freshwater green alga</name>
    <dbReference type="NCBI Taxonomy" id="3076"/>
    <lineage>
        <taxon>Eukaryota</taxon>
        <taxon>Viridiplantae</taxon>
        <taxon>Chlorophyta</taxon>
        <taxon>core chlorophytes</taxon>
        <taxon>Trebouxiophyceae</taxon>
        <taxon>Chlorellales</taxon>
        <taxon>Chlorellaceae</taxon>
        <taxon>Chlorella clade</taxon>
        <taxon>Chlorella</taxon>
    </lineage>
</organism>
<reference evidence="4 5" key="1">
    <citation type="journal article" date="2018" name="Plant J.">
        <title>Genome sequences of Chlorella sorokiniana UTEX 1602 and Micractinium conductrix SAG 241.80: implications to maltose excretion by a green alga.</title>
        <authorList>
            <person name="Arriola M.B."/>
            <person name="Velmurugan N."/>
            <person name="Zhang Y."/>
            <person name="Plunkett M.H."/>
            <person name="Hondzo H."/>
            <person name="Barney B.M."/>
        </authorList>
    </citation>
    <scope>NUCLEOTIDE SEQUENCE [LARGE SCALE GENOMIC DNA]</scope>
    <source>
        <strain evidence="5">UTEX 1602</strain>
    </source>
</reference>
<feature type="region of interest" description="Disordered" evidence="2">
    <location>
        <begin position="281"/>
        <end position="318"/>
    </location>
</feature>
<feature type="compositionally biased region" description="Gly residues" evidence="2">
    <location>
        <begin position="289"/>
        <end position="305"/>
    </location>
</feature>
<dbReference type="GO" id="GO:0008270">
    <property type="term" value="F:zinc ion binding"/>
    <property type="evidence" value="ECO:0007669"/>
    <property type="project" value="UniProtKB-KW"/>
</dbReference>
<name>A0A2P6TP40_CHLSO</name>
<keyword evidence="1" id="KW-0479">Metal-binding</keyword>
<dbReference type="PROSITE" id="PS50103">
    <property type="entry name" value="ZF_C3H1"/>
    <property type="match status" value="1"/>
</dbReference>
<evidence type="ECO:0000256" key="2">
    <source>
        <dbReference type="SAM" id="MobiDB-lite"/>
    </source>
</evidence>
<evidence type="ECO:0000313" key="5">
    <source>
        <dbReference type="Proteomes" id="UP000239899"/>
    </source>
</evidence>
<dbReference type="OrthoDB" id="7459479at2759"/>